<comment type="similarity">
    <text evidence="2">Belongs to the ABC transporter superfamily. ABCB family. Multidrug resistance exporter (TC 3.A.1.201) subfamily.</text>
</comment>
<dbReference type="InterPro" id="IPR003593">
    <property type="entry name" value="AAA+_ATPase"/>
</dbReference>
<dbReference type="Gene3D" id="1.20.1560.10">
    <property type="entry name" value="ABC transporter type 1, transmembrane domain"/>
    <property type="match status" value="4"/>
</dbReference>
<dbReference type="CDD" id="cd18577">
    <property type="entry name" value="ABC_6TM_Pgp_ABCB1_D1_like"/>
    <property type="match status" value="1"/>
</dbReference>
<dbReference type="Pfam" id="PF00005">
    <property type="entry name" value="ABC_tran"/>
    <property type="match status" value="3"/>
</dbReference>
<dbReference type="RefSeq" id="XP_006814547.1">
    <property type="nucleotide sequence ID" value="XM_006814484.1"/>
</dbReference>
<accession>A0ABM0M3F6</accession>
<dbReference type="CDD" id="cd03249">
    <property type="entry name" value="ABC_MTABC3_MDL1_MDL2"/>
    <property type="match status" value="1"/>
</dbReference>
<dbReference type="InterPro" id="IPR003439">
    <property type="entry name" value="ABC_transporter-like_ATP-bd"/>
</dbReference>
<dbReference type="InterPro" id="IPR036640">
    <property type="entry name" value="ABC1_TM_sf"/>
</dbReference>
<proteinExistence type="inferred from homology"/>
<evidence type="ECO:0000313" key="13">
    <source>
        <dbReference type="RefSeq" id="XP_006814547.1"/>
    </source>
</evidence>
<reference evidence="13" key="1">
    <citation type="submission" date="2025-08" db="UniProtKB">
        <authorList>
            <consortium name="RefSeq"/>
        </authorList>
    </citation>
    <scope>IDENTIFICATION</scope>
    <source>
        <tissue evidence="13">Testes</tissue>
    </source>
</reference>
<evidence type="ECO:0000256" key="7">
    <source>
        <dbReference type="ARBA" id="ARBA00023136"/>
    </source>
</evidence>
<dbReference type="PANTHER" id="PTHR43394:SF27">
    <property type="entry name" value="ATP-DEPENDENT TRANSLOCASE ABCB1-LIKE"/>
    <property type="match status" value="1"/>
</dbReference>
<keyword evidence="12" id="KW-1185">Reference proteome</keyword>
<dbReference type="Gene3D" id="3.40.50.300">
    <property type="entry name" value="P-loop containing nucleotide triphosphate hydrolases"/>
    <property type="match status" value="3"/>
</dbReference>
<dbReference type="PROSITE" id="PS50893">
    <property type="entry name" value="ABC_TRANSPORTER_2"/>
    <property type="match status" value="2"/>
</dbReference>
<feature type="compositionally biased region" description="Low complexity" evidence="8">
    <location>
        <begin position="404"/>
        <end position="413"/>
    </location>
</feature>
<feature type="domain" description="ABC transporter" evidence="10">
    <location>
        <begin position="715"/>
        <end position="953"/>
    </location>
</feature>
<feature type="domain" description="ABC transmembrane type-1" evidence="11">
    <location>
        <begin position="464"/>
        <end position="680"/>
    </location>
</feature>
<feature type="domain" description="ABC transporter" evidence="10">
    <location>
        <begin position="246"/>
        <end position="417"/>
    </location>
</feature>
<feature type="region of interest" description="Disordered" evidence="8">
    <location>
        <begin position="404"/>
        <end position="440"/>
    </location>
</feature>
<dbReference type="InterPro" id="IPR017871">
    <property type="entry name" value="ABC_transporter-like_CS"/>
</dbReference>
<feature type="transmembrane region" description="Helical" evidence="9">
    <location>
        <begin position="617"/>
        <end position="642"/>
    </location>
</feature>
<dbReference type="SMART" id="SM00382">
    <property type="entry name" value="AAA"/>
    <property type="match status" value="2"/>
</dbReference>
<dbReference type="CDD" id="cd18578">
    <property type="entry name" value="ABC_6TM_Pgp_ABCB1_D2_like"/>
    <property type="match status" value="1"/>
</dbReference>
<dbReference type="SUPFAM" id="SSF52540">
    <property type="entry name" value="P-loop containing nucleoside triphosphate hydrolases"/>
    <property type="match status" value="2"/>
</dbReference>
<keyword evidence="6 9" id="KW-1133">Transmembrane helix</keyword>
<dbReference type="PROSITE" id="PS00211">
    <property type="entry name" value="ABC_TRANSPORTER_1"/>
    <property type="match status" value="2"/>
</dbReference>
<feature type="transmembrane region" description="Helical" evidence="9">
    <location>
        <begin position="44"/>
        <end position="64"/>
    </location>
</feature>
<feature type="transmembrane region" description="Helical" evidence="9">
    <location>
        <begin position="181"/>
        <end position="204"/>
    </location>
</feature>
<name>A0ABM0M3F6_SACKO</name>
<evidence type="ECO:0000259" key="11">
    <source>
        <dbReference type="PROSITE" id="PS50929"/>
    </source>
</evidence>
<dbReference type="InterPro" id="IPR011527">
    <property type="entry name" value="ABC1_TM_dom"/>
</dbReference>
<evidence type="ECO:0000256" key="3">
    <source>
        <dbReference type="ARBA" id="ARBA00022692"/>
    </source>
</evidence>
<evidence type="ECO:0000256" key="8">
    <source>
        <dbReference type="SAM" id="MobiDB-lite"/>
    </source>
</evidence>
<dbReference type="Pfam" id="PF00664">
    <property type="entry name" value="ABC_membrane"/>
    <property type="match status" value="2"/>
</dbReference>
<sequence length="966" mass="105042">MRTLCFHSVMKQEIKWFDTHPSGEVTTRLNDDVNKIKGGIGDKLGHFVQFFSTFVAGFIVGLVYGWELTLVLLCVTPFLAVCASIMVRLMTRATNLELDAYAKAGAVAEEVLSAIRTVAAFGGEPKEAERYGENLKLAKHSGVRKGLIQGAGMGATMTILFTAYGIGFWVGANLVITNEKYTVGTVLIVFFSVLMGAFSLGNAAPAIGDMSTARGAARTIWDIIDLIPFIDSSSKGGTTPNISGNVRLEDVEFEYPSRADVKVLKGVSLTIDVGQTVALVGSSGSGKSTAVQLIQRFYDVAKGCRYDTLVGERGAALSGGQKQRIAIARALVRDPKILLLDEATSALDTESEATVQVALDKASVGRTTLVIAHSLSSILFIYYYLTIGQYIDEKIIKRKRAGSSLSRSGSDSASIRKRKRTSSFNSNASDKSDDSDEEEVDIPDVSMKRILKMNAPEWPYILCGTLAAAVNGACQPVFAVIFSKIVAVFALPDDEILDAAAPYCVAFVIIGVIQGLGYLIQNTMFGKSGEELTMRLRYLTFTTMLHQEIGWFDRHTNSTGALTTKLASEASLVQGVASEGVDNIRTVASLTREERFCRIYSDLLYAPYKLGLKNAHIYGVTYGFSQAIMFFVMAAAFRFGAFMMEIGEMTFEEVFLVFAVMVFGAMAVGQTTSFAPDAAKARVAANQIFYFTGQGIGIDSGSTEGLKPVRCISELELHDVRFRYPTRPDVPVLRGSDLKVNPGQRVALVGSSGCGKSTVVQLTERFYDTIAGSVTLDGNDLKDLNIQWLRQQLGIVSQEPILFDRTIKDNIAYGDNSREVPMNEIIQAAKDANIHAFVQSLPLGYDTRVGDKGAQLSGGQKQRVAIARALVRNPKILLLDEATSALDTESEKVVQDALDRASEGRTCIVIAHRLSTIQDADKIVVIQNGKIVEEGKHDDLLSRQEVYYRLNNAQLVASNTTEKKSL</sequence>
<dbReference type="InterPro" id="IPR039421">
    <property type="entry name" value="Type_1_exporter"/>
</dbReference>
<dbReference type="InterPro" id="IPR027417">
    <property type="entry name" value="P-loop_NTPase"/>
</dbReference>
<protein>
    <submittedName>
        <fullName evidence="13">LOW QUALITY PROTEIN: multidrug resistance protein 2-like</fullName>
    </submittedName>
</protein>
<dbReference type="SUPFAM" id="SSF90123">
    <property type="entry name" value="ABC transporter transmembrane region"/>
    <property type="match status" value="2"/>
</dbReference>
<feature type="transmembrane region" description="Helical" evidence="9">
    <location>
        <begin position="654"/>
        <end position="675"/>
    </location>
</feature>
<keyword evidence="7 9" id="KW-0472">Membrane</keyword>
<evidence type="ECO:0000256" key="2">
    <source>
        <dbReference type="ARBA" id="ARBA00007577"/>
    </source>
</evidence>
<feature type="domain" description="ABC transmembrane type-1" evidence="11">
    <location>
        <begin position="1"/>
        <end position="212"/>
    </location>
</feature>
<dbReference type="GeneID" id="100368266"/>
<feature type="transmembrane region" description="Helical" evidence="9">
    <location>
        <begin position="70"/>
        <end position="89"/>
    </location>
</feature>
<evidence type="ECO:0000256" key="9">
    <source>
        <dbReference type="SAM" id="Phobius"/>
    </source>
</evidence>
<dbReference type="PANTHER" id="PTHR43394">
    <property type="entry name" value="ATP-DEPENDENT PERMEASE MDL1, MITOCHONDRIAL"/>
    <property type="match status" value="1"/>
</dbReference>
<feature type="transmembrane region" description="Helical" evidence="9">
    <location>
        <begin position="458"/>
        <end position="480"/>
    </location>
</feature>
<keyword evidence="4" id="KW-0547">Nucleotide-binding</keyword>
<feature type="transmembrane region" description="Helical" evidence="9">
    <location>
        <begin position="146"/>
        <end position="169"/>
    </location>
</feature>
<feature type="transmembrane region" description="Helical" evidence="9">
    <location>
        <begin position="500"/>
        <end position="520"/>
    </location>
</feature>
<evidence type="ECO:0000256" key="5">
    <source>
        <dbReference type="ARBA" id="ARBA00022840"/>
    </source>
</evidence>
<dbReference type="PROSITE" id="PS50929">
    <property type="entry name" value="ABC_TM1F"/>
    <property type="match status" value="2"/>
</dbReference>
<evidence type="ECO:0000256" key="4">
    <source>
        <dbReference type="ARBA" id="ARBA00022741"/>
    </source>
</evidence>
<evidence type="ECO:0000256" key="1">
    <source>
        <dbReference type="ARBA" id="ARBA00004141"/>
    </source>
</evidence>
<comment type="subcellular location">
    <subcellularLocation>
        <location evidence="1">Membrane</location>
        <topology evidence="1">Multi-pass membrane protein</topology>
    </subcellularLocation>
</comment>
<keyword evidence="3 9" id="KW-0812">Transmembrane</keyword>
<dbReference type="Proteomes" id="UP000694865">
    <property type="component" value="Unplaced"/>
</dbReference>
<evidence type="ECO:0000313" key="12">
    <source>
        <dbReference type="Proteomes" id="UP000694865"/>
    </source>
</evidence>
<organism evidence="12 13">
    <name type="scientific">Saccoglossus kowalevskii</name>
    <name type="common">Acorn worm</name>
    <dbReference type="NCBI Taxonomy" id="10224"/>
    <lineage>
        <taxon>Eukaryota</taxon>
        <taxon>Metazoa</taxon>
        <taxon>Hemichordata</taxon>
        <taxon>Enteropneusta</taxon>
        <taxon>Harrimaniidae</taxon>
        <taxon>Saccoglossus</taxon>
    </lineage>
</organism>
<gene>
    <name evidence="13" type="primary">LOC100368266</name>
</gene>
<evidence type="ECO:0000256" key="6">
    <source>
        <dbReference type="ARBA" id="ARBA00022989"/>
    </source>
</evidence>
<evidence type="ECO:0000259" key="10">
    <source>
        <dbReference type="PROSITE" id="PS50893"/>
    </source>
</evidence>
<keyword evidence="5" id="KW-0067">ATP-binding</keyword>